<sequence>MHSLLKWRRLRIQGICGHDESCCTIHLYLSISIKDTTIRDTTTPAYTFTYSITTFAFTVADMPEVCLPPQKRFCIALGPRYEVRESSSAPAARPTGGFRADYGFVATLDREIRRDLERDVGYGIIDTLDEMLEGMPGAPVTDETELGRRMTNLVTTVRQDTDEIYGRLDEAQEARAVLSGRFNLLGRDRCSHAYTALLLEREARLSREA</sequence>
<dbReference type="Proteomes" id="UP001151760">
    <property type="component" value="Unassembled WGS sequence"/>
</dbReference>
<reference evidence="1" key="1">
    <citation type="journal article" date="2022" name="Int. J. Mol. Sci.">
        <title>Draft Genome of Tanacetum Coccineum: Genomic Comparison of Closely Related Tanacetum-Family Plants.</title>
        <authorList>
            <person name="Yamashiro T."/>
            <person name="Shiraishi A."/>
            <person name="Nakayama K."/>
            <person name="Satake H."/>
        </authorList>
    </citation>
    <scope>NUCLEOTIDE SEQUENCE</scope>
</reference>
<dbReference type="EMBL" id="BQNB010012822">
    <property type="protein sequence ID" value="GJT08337.1"/>
    <property type="molecule type" value="Genomic_DNA"/>
</dbReference>
<name>A0ABQ5B3T9_9ASTR</name>
<reference evidence="1" key="2">
    <citation type="submission" date="2022-01" db="EMBL/GenBank/DDBJ databases">
        <authorList>
            <person name="Yamashiro T."/>
            <person name="Shiraishi A."/>
            <person name="Satake H."/>
            <person name="Nakayama K."/>
        </authorList>
    </citation>
    <scope>NUCLEOTIDE SEQUENCE</scope>
</reference>
<protein>
    <submittedName>
        <fullName evidence="1">Uncharacterized protein</fullName>
    </submittedName>
</protein>
<proteinExistence type="predicted"/>
<evidence type="ECO:0000313" key="1">
    <source>
        <dbReference type="EMBL" id="GJT08337.1"/>
    </source>
</evidence>
<accession>A0ABQ5B3T9</accession>
<organism evidence="1 2">
    <name type="scientific">Tanacetum coccineum</name>
    <dbReference type="NCBI Taxonomy" id="301880"/>
    <lineage>
        <taxon>Eukaryota</taxon>
        <taxon>Viridiplantae</taxon>
        <taxon>Streptophyta</taxon>
        <taxon>Embryophyta</taxon>
        <taxon>Tracheophyta</taxon>
        <taxon>Spermatophyta</taxon>
        <taxon>Magnoliopsida</taxon>
        <taxon>eudicotyledons</taxon>
        <taxon>Gunneridae</taxon>
        <taxon>Pentapetalae</taxon>
        <taxon>asterids</taxon>
        <taxon>campanulids</taxon>
        <taxon>Asterales</taxon>
        <taxon>Asteraceae</taxon>
        <taxon>Asteroideae</taxon>
        <taxon>Anthemideae</taxon>
        <taxon>Anthemidinae</taxon>
        <taxon>Tanacetum</taxon>
    </lineage>
</organism>
<keyword evidence="2" id="KW-1185">Reference proteome</keyword>
<comment type="caution">
    <text evidence="1">The sequence shown here is derived from an EMBL/GenBank/DDBJ whole genome shotgun (WGS) entry which is preliminary data.</text>
</comment>
<evidence type="ECO:0000313" key="2">
    <source>
        <dbReference type="Proteomes" id="UP001151760"/>
    </source>
</evidence>
<gene>
    <name evidence="1" type="ORF">Tco_0842799</name>
</gene>